<dbReference type="InterPro" id="IPR035089">
    <property type="entry name" value="Phage_sheath_subtilisin"/>
</dbReference>
<proteinExistence type="inferred from homology"/>
<dbReference type="PANTHER" id="PTHR35861">
    <property type="match status" value="1"/>
</dbReference>
<organism evidence="4 5">
    <name type="scientific">Baekduia soli</name>
    <dbReference type="NCBI Taxonomy" id="496014"/>
    <lineage>
        <taxon>Bacteria</taxon>
        <taxon>Bacillati</taxon>
        <taxon>Actinomycetota</taxon>
        <taxon>Thermoleophilia</taxon>
        <taxon>Solirubrobacterales</taxon>
        <taxon>Baekduiaceae</taxon>
        <taxon>Baekduia</taxon>
    </lineage>
</organism>
<dbReference type="Proteomes" id="UP000321805">
    <property type="component" value="Chromosome"/>
</dbReference>
<dbReference type="KEGG" id="bsol:FSW04_13370"/>
<protein>
    <submittedName>
        <fullName evidence="4">Phage tail sheath family protein</fullName>
    </submittedName>
</protein>
<sequence length="518" mass="55518">MPTYLTPGVYVEEIPSANKPIEGVGTAVAAFVGLAPGGPVNTAMRISNWSQFARLYGDPQNPENGPFMEGAYLAHSVYGFFQNGGSLCWIVRVGADGAAEKPRAALPAATDRGVEALRAVALEGAPEPVSVEIVEDPSVAEESEKEGAEITYTVTISAGNDREEYPGVSLKKGRNNLATKINGASKLVKIEETGASLPDTRVAPGKYLLSAPPSAPNAISATDFEGDVASRRGMGGLAAIDEITMVVMPDAMTLNGDGSQLRDLQGKMIAHAENSGDRLAILDAPPDLLPQDVLEWRMNTAGYDSKMAALYYPWIEVMDPLTKRPLMVPPSGHVAGVWCRVDETRGVHKAPANEVILGANGLGFQVTQAEQGGLNKVGINCIRAFPGRGIRIWGARTLSSDPEWRYINVRRLFNYVSESIMEGTQWSVFEPNDQMLWMSLKIAAQNFLMRTWRSGALFGSTPGEAFFVKCDAETNPPEVIEAGQVVCEIGIAPVKPAEFVIFRLSQFTGGGGEGEVSE</sequence>
<comment type="similarity">
    <text evidence="1">Belongs to the myoviridae tail sheath protein family.</text>
</comment>
<dbReference type="InterPro" id="IPR020287">
    <property type="entry name" value="Tail_sheath_C"/>
</dbReference>
<dbReference type="Pfam" id="PF04984">
    <property type="entry name" value="Phage_sheath_1"/>
    <property type="match status" value="1"/>
</dbReference>
<dbReference type="Pfam" id="PF17482">
    <property type="entry name" value="Phage_sheath_1C"/>
    <property type="match status" value="1"/>
</dbReference>
<dbReference type="OrthoDB" id="9767864at2"/>
<keyword evidence="5" id="KW-1185">Reference proteome</keyword>
<feature type="domain" description="Tail sheath protein C-terminal" evidence="3">
    <location>
        <begin position="399"/>
        <end position="504"/>
    </location>
</feature>
<reference evidence="4 5" key="1">
    <citation type="journal article" date="2018" name="J. Microbiol.">
        <title>Baekduia soli gen. nov., sp. nov., a novel bacterium isolated from the soil of Baekdu Mountain and proposal of a novel family name, Baekduiaceae fam. nov.</title>
        <authorList>
            <person name="An D.S."/>
            <person name="Siddiqi M.Z."/>
            <person name="Kim K.H."/>
            <person name="Yu H.S."/>
            <person name="Im W.T."/>
        </authorList>
    </citation>
    <scope>NUCLEOTIDE SEQUENCE [LARGE SCALE GENOMIC DNA]</scope>
    <source>
        <strain evidence="4 5">BR7-21</strain>
    </source>
</reference>
<dbReference type="AlphaFoldDB" id="A0A5B8U6J3"/>
<evidence type="ECO:0000259" key="3">
    <source>
        <dbReference type="Pfam" id="PF17482"/>
    </source>
</evidence>
<evidence type="ECO:0000256" key="1">
    <source>
        <dbReference type="ARBA" id="ARBA00008005"/>
    </source>
</evidence>
<dbReference type="PANTHER" id="PTHR35861:SF1">
    <property type="entry name" value="PHAGE TAIL SHEATH PROTEIN"/>
    <property type="match status" value="1"/>
</dbReference>
<evidence type="ECO:0000313" key="4">
    <source>
        <dbReference type="EMBL" id="QEC48458.1"/>
    </source>
</evidence>
<dbReference type="Gene3D" id="3.40.50.11780">
    <property type="match status" value="2"/>
</dbReference>
<gene>
    <name evidence="4" type="ORF">FSW04_13370</name>
</gene>
<accession>A0A5B8U6J3</accession>
<evidence type="ECO:0000313" key="5">
    <source>
        <dbReference type="Proteomes" id="UP000321805"/>
    </source>
</evidence>
<feature type="domain" description="Tail sheath protein subtilisin-like" evidence="2">
    <location>
        <begin position="238"/>
        <end position="398"/>
    </location>
</feature>
<evidence type="ECO:0000259" key="2">
    <source>
        <dbReference type="Pfam" id="PF04984"/>
    </source>
</evidence>
<dbReference type="InterPro" id="IPR052042">
    <property type="entry name" value="Tail_sheath_structural"/>
</dbReference>
<dbReference type="RefSeq" id="WP_146920012.1">
    <property type="nucleotide sequence ID" value="NZ_CP042430.1"/>
</dbReference>
<name>A0A5B8U6J3_9ACTN</name>
<dbReference type="EMBL" id="CP042430">
    <property type="protein sequence ID" value="QEC48458.1"/>
    <property type="molecule type" value="Genomic_DNA"/>
</dbReference>